<feature type="compositionally biased region" description="Basic and acidic residues" evidence="1">
    <location>
        <begin position="286"/>
        <end position="301"/>
    </location>
</feature>
<dbReference type="Pfam" id="PF03384">
    <property type="entry name" value="DUF287"/>
    <property type="match status" value="1"/>
</dbReference>
<sequence>MDDTCGGDRLQIVNELKAVETFPWGRITFEDNLKEIDHAMNHFDGRVQDDYLFPGFIIPLEVLAFICIPELSKRFQEDISGAKDGCPLMCKKKFKDNGMPGFPLGDLNDALGKTDDIISILEPSSPEEALLLDIMERDEDEDSIDHIADAWNERLDVQKKKICWEKLYKLDVAARGFGEINIPSVEGMGEPQHANVPVAKHIPEPQLPEHWMIKKMKSMEDEIKELKMRLAIVERNQDPNSALRESEYQKEAETVATRDKGKDGEEEVTGEKTDNYVRTGEEMDADMRTGGDTMVDDKRTGGETMVGHETADDMRTGGELVDDDTVAGYEMAGDDEMRADGHMVGDYDMVGDGTVAGDKTVGVEMVGDEKAVDDKTCARKKGQVAPKRKPKPSIHITEPYTVEKNKQKKLKKQRKDDNMKEKK</sequence>
<comment type="caution">
    <text evidence="3">The sequence shown here is derived from an EMBL/GenBank/DDBJ whole genome shotgun (WGS) entry which is preliminary data.</text>
</comment>
<feature type="region of interest" description="Disordered" evidence="1">
    <location>
        <begin position="241"/>
        <end position="271"/>
    </location>
</feature>
<evidence type="ECO:0000313" key="3">
    <source>
        <dbReference type="EMBL" id="KAL1221245.1"/>
    </source>
</evidence>
<proteinExistence type="predicted"/>
<reference evidence="3 4" key="1">
    <citation type="submission" date="2024-04" db="EMBL/GenBank/DDBJ databases">
        <title>Genome assembly C_amara_ONT_v2.</title>
        <authorList>
            <person name="Yant L."/>
            <person name="Moore C."/>
            <person name="Slenker M."/>
        </authorList>
    </citation>
    <scope>NUCLEOTIDE SEQUENCE [LARGE SCALE GENOMIC DNA]</scope>
    <source>
        <tissue evidence="3">Leaf</tissue>
    </source>
</reference>
<feature type="domain" description="DUF287" evidence="2">
    <location>
        <begin position="117"/>
        <end position="168"/>
    </location>
</feature>
<accession>A0ABD1BVU9</accession>
<dbReference type="Proteomes" id="UP001558713">
    <property type="component" value="Unassembled WGS sequence"/>
</dbReference>
<dbReference type="EMBL" id="JBANAX010000133">
    <property type="protein sequence ID" value="KAL1221245.1"/>
    <property type="molecule type" value="Genomic_DNA"/>
</dbReference>
<feature type="compositionally biased region" description="Basic residues" evidence="1">
    <location>
        <begin position="378"/>
        <end position="392"/>
    </location>
</feature>
<dbReference type="InterPro" id="IPR005048">
    <property type="entry name" value="DUF287"/>
</dbReference>
<feature type="compositionally biased region" description="Basic and acidic residues" evidence="1">
    <location>
        <begin position="244"/>
        <end position="271"/>
    </location>
</feature>
<evidence type="ECO:0000259" key="2">
    <source>
        <dbReference type="Pfam" id="PF03384"/>
    </source>
</evidence>
<protein>
    <recommendedName>
        <fullName evidence="2">DUF287 domain-containing protein</fullName>
    </recommendedName>
</protein>
<evidence type="ECO:0000313" key="4">
    <source>
        <dbReference type="Proteomes" id="UP001558713"/>
    </source>
</evidence>
<evidence type="ECO:0000256" key="1">
    <source>
        <dbReference type="SAM" id="MobiDB-lite"/>
    </source>
</evidence>
<name>A0ABD1BVU9_CARAN</name>
<dbReference type="AlphaFoldDB" id="A0ABD1BVU9"/>
<feature type="compositionally biased region" description="Basic and acidic residues" evidence="1">
    <location>
        <begin position="414"/>
        <end position="423"/>
    </location>
</feature>
<keyword evidence="4" id="KW-1185">Reference proteome</keyword>
<feature type="region of interest" description="Disordered" evidence="1">
    <location>
        <begin position="377"/>
        <end position="423"/>
    </location>
</feature>
<feature type="region of interest" description="Disordered" evidence="1">
    <location>
        <begin position="286"/>
        <end position="320"/>
    </location>
</feature>
<gene>
    <name evidence="3" type="ORF">V5N11_022229</name>
</gene>
<organism evidence="3 4">
    <name type="scientific">Cardamine amara subsp. amara</name>
    <dbReference type="NCBI Taxonomy" id="228776"/>
    <lineage>
        <taxon>Eukaryota</taxon>
        <taxon>Viridiplantae</taxon>
        <taxon>Streptophyta</taxon>
        <taxon>Embryophyta</taxon>
        <taxon>Tracheophyta</taxon>
        <taxon>Spermatophyta</taxon>
        <taxon>Magnoliopsida</taxon>
        <taxon>eudicotyledons</taxon>
        <taxon>Gunneridae</taxon>
        <taxon>Pentapetalae</taxon>
        <taxon>rosids</taxon>
        <taxon>malvids</taxon>
        <taxon>Brassicales</taxon>
        <taxon>Brassicaceae</taxon>
        <taxon>Cardamineae</taxon>
        <taxon>Cardamine</taxon>
    </lineage>
</organism>